<reference evidence="2 3" key="1">
    <citation type="journal article" date="2014" name="Int. J. Syst. Evol. Microbiol.">
        <title>Complete genome sequence of Corynebacterium casei LMG S-19264T (=DSM 44701T), isolated from a smear-ripened cheese.</title>
        <authorList>
            <consortium name="US DOE Joint Genome Institute (JGI-PGF)"/>
            <person name="Walter F."/>
            <person name="Albersmeier A."/>
            <person name="Kalinowski J."/>
            <person name="Ruckert C."/>
        </authorList>
    </citation>
    <scope>NUCLEOTIDE SEQUENCE [LARGE SCALE GENOMIC DNA]</scope>
    <source>
        <strain evidence="2 3">CGMCC 1.15358</strain>
    </source>
</reference>
<organism evidence="2 3">
    <name type="scientific">Croceicoccus pelagius</name>
    <dbReference type="NCBI Taxonomy" id="1703341"/>
    <lineage>
        <taxon>Bacteria</taxon>
        <taxon>Pseudomonadati</taxon>
        <taxon>Pseudomonadota</taxon>
        <taxon>Alphaproteobacteria</taxon>
        <taxon>Sphingomonadales</taxon>
        <taxon>Erythrobacteraceae</taxon>
        <taxon>Croceicoccus</taxon>
    </lineage>
</organism>
<evidence type="ECO:0000259" key="1">
    <source>
        <dbReference type="PROSITE" id="PS51747"/>
    </source>
</evidence>
<dbReference type="AlphaFoldDB" id="A0A917DGS0"/>
<dbReference type="RefSeq" id="WP_066764629.1">
    <property type="nucleotide sequence ID" value="NZ_BMIO01000002.1"/>
</dbReference>
<dbReference type="SUPFAM" id="SSF53927">
    <property type="entry name" value="Cytidine deaminase-like"/>
    <property type="match status" value="1"/>
</dbReference>
<dbReference type="PROSITE" id="PS51747">
    <property type="entry name" value="CYT_DCMP_DEAMINASES_2"/>
    <property type="match status" value="1"/>
</dbReference>
<evidence type="ECO:0000313" key="3">
    <source>
        <dbReference type="Proteomes" id="UP000598997"/>
    </source>
</evidence>
<dbReference type="GO" id="GO:0003824">
    <property type="term" value="F:catalytic activity"/>
    <property type="evidence" value="ECO:0007669"/>
    <property type="project" value="InterPro"/>
</dbReference>
<dbReference type="PANTHER" id="PTHR11079:SF162">
    <property type="entry name" value="RIBOFLAVIN BIOSYNTHESIS PROTEIN PYRD, CHLOROPLASTIC"/>
    <property type="match status" value="1"/>
</dbReference>
<dbReference type="EMBL" id="BMIO01000002">
    <property type="protein sequence ID" value="GGD36136.1"/>
    <property type="molecule type" value="Genomic_DNA"/>
</dbReference>
<name>A0A917DGS0_9SPHN</name>
<feature type="domain" description="CMP/dCMP-type deaminase" evidence="1">
    <location>
        <begin position="9"/>
        <end position="134"/>
    </location>
</feature>
<dbReference type="InterPro" id="IPR016193">
    <property type="entry name" value="Cytidine_deaminase-like"/>
</dbReference>
<dbReference type="CDD" id="cd01285">
    <property type="entry name" value="nucleoside_deaminase"/>
    <property type="match status" value="1"/>
</dbReference>
<protein>
    <recommendedName>
        <fullName evidence="1">CMP/dCMP-type deaminase domain-containing protein</fullName>
    </recommendedName>
</protein>
<evidence type="ECO:0000313" key="2">
    <source>
        <dbReference type="EMBL" id="GGD36136.1"/>
    </source>
</evidence>
<dbReference type="InterPro" id="IPR002125">
    <property type="entry name" value="CMP_dCMP_dom"/>
</dbReference>
<dbReference type="Gene3D" id="3.40.140.10">
    <property type="entry name" value="Cytidine Deaminase, domain 2"/>
    <property type="match status" value="1"/>
</dbReference>
<proteinExistence type="predicted"/>
<comment type="caution">
    <text evidence="2">The sequence shown here is derived from an EMBL/GenBank/DDBJ whole genome shotgun (WGS) entry which is preliminary data.</text>
</comment>
<keyword evidence="3" id="KW-1185">Reference proteome</keyword>
<dbReference type="Proteomes" id="UP000598997">
    <property type="component" value="Unassembled WGS sequence"/>
</dbReference>
<sequence length="170" mass="18116">MPSTDQNASDDSAWMAKAIELAVEAKGTNPADTPIAALVVMDGKLVASGVNRTAECCDATAHAEIVALRAAGQAAGEMRVEGATLYSTLQPCGMCTMASIWAGVSRVVYGAGRDDVHEMYFEDRHLSTLDFIADAYKDDLTLTGGVRADECAPLYFHPWDDVPEDLQGND</sequence>
<accession>A0A917DGS0</accession>
<dbReference type="PANTHER" id="PTHR11079">
    <property type="entry name" value="CYTOSINE DEAMINASE FAMILY MEMBER"/>
    <property type="match status" value="1"/>
</dbReference>
<gene>
    <name evidence="2" type="ORF">GCM10010989_07810</name>
</gene>
<dbReference type="Pfam" id="PF00383">
    <property type="entry name" value="dCMP_cyt_deam_1"/>
    <property type="match status" value="1"/>
</dbReference>